<keyword evidence="9" id="KW-1185">Reference proteome</keyword>
<proteinExistence type="predicted"/>
<dbReference type="AlphaFoldDB" id="A0A8J3YI28"/>
<dbReference type="Gene3D" id="1.10.10.10">
    <property type="entry name" value="Winged helix-like DNA-binding domain superfamily/Winged helix DNA-binding domain"/>
    <property type="match status" value="1"/>
</dbReference>
<dbReference type="GO" id="GO:0003700">
    <property type="term" value="F:DNA-binding transcription factor activity"/>
    <property type="evidence" value="ECO:0007669"/>
    <property type="project" value="InterPro"/>
</dbReference>
<evidence type="ECO:0000259" key="7">
    <source>
        <dbReference type="PROSITE" id="PS50977"/>
    </source>
</evidence>
<dbReference type="PROSITE" id="PS50977">
    <property type="entry name" value="HTH_TETR_2"/>
    <property type="match status" value="1"/>
</dbReference>
<feature type="DNA-binding region" description="H-T-H motif" evidence="4">
    <location>
        <begin position="111"/>
        <end position="130"/>
    </location>
</feature>
<dbReference type="GO" id="GO:0045892">
    <property type="term" value="P:negative regulation of DNA-templated transcription"/>
    <property type="evidence" value="ECO:0007669"/>
    <property type="project" value="InterPro"/>
</dbReference>
<dbReference type="InterPro" id="IPR009057">
    <property type="entry name" value="Homeodomain-like_sf"/>
</dbReference>
<evidence type="ECO:0000256" key="1">
    <source>
        <dbReference type="ARBA" id="ARBA00023015"/>
    </source>
</evidence>
<dbReference type="PROSITE" id="PS50949">
    <property type="entry name" value="HTH_GNTR"/>
    <property type="match status" value="1"/>
</dbReference>
<dbReference type="PANTHER" id="PTHR30055">
    <property type="entry name" value="HTH-TYPE TRANSCRIPTIONAL REGULATOR RUTR"/>
    <property type="match status" value="1"/>
</dbReference>
<feature type="region of interest" description="Disordered" evidence="5">
    <location>
        <begin position="63"/>
        <end position="84"/>
    </location>
</feature>
<gene>
    <name evidence="8" type="ORF">Val02_25200</name>
</gene>
<dbReference type="InterPro" id="IPR000524">
    <property type="entry name" value="Tscrpt_reg_HTH_GntR"/>
</dbReference>
<comment type="caution">
    <text evidence="8">The sequence shown here is derived from an EMBL/GenBank/DDBJ whole genome shotgun (WGS) entry which is preliminary data.</text>
</comment>
<dbReference type="GO" id="GO:0000976">
    <property type="term" value="F:transcription cis-regulatory region binding"/>
    <property type="evidence" value="ECO:0007669"/>
    <property type="project" value="TreeGrafter"/>
</dbReference>
<dbReference type="InterPro" id="IPR036271">
    <property type="entry name" value="Tet_transcr_reg_TetR-rel_C_sf"/>
</dbReference>
<dbReference type="SUPFAM" id="SSF46689">
    <property type="entry name" value="Homeodomain-like"/>
    <property type="match status" value="1"/>
</dbReference>
<dbReference type="InterPro" id="IPR036390">
    <property type="entry name" value="WH_DNA-bd_sf"/>
</dbReference>
<dbReference type="Pfam" id="PF00440">
    <property type="entry name" value="TetR_N"/>
    <property type="match status" value="1"/>
</dbReference>
<dbReference type="RefSeq" id="WP_203899144.1">
    <property type="nucleotide sequence ID" value="NZ_BOPF01000007.1"/>
</dbReference>
<protein>
    <submittedName>
        <fullName evidence="8">GntR family transcriptional regulator</fullName>
    </submittedName>
</protein>
<keyword evidence="1" id="KW-0805">Transcription regulation</keyword>
<dbReference type="EMBL" id="BOPF01000007">
    <property type="protein sequence ID" value="GIJ45634.1"/>
    <property type="molecule type" value="Genomic_DNA"/>
</dbReference>
<dbReference type="SUPFAM" id="SSF48498">
    <property type="entry name" value="Tetracyclin repressor-like, C-terminal domain"/>
    <property type="match status" value="1"/>
</dbReference>
<name>A0A8J3YI28_9ACTN</name>
<organism evidence="8 9">
    <name type="scientific">Virgisporangium aliadipatigenens</name>
    <dbReference type="NCBI Taxonomy" id="741659"/>
    <lineage>
        <taxon>Bacteria</taxon>
        <taxon>Bacillati</taxon>
        <taxon>Actinomycetota</taxon>
        <taxon>Actinomycetes</taxon>
        <taxon>Micromonosporales</taxon>
        <taxon>Micromonosporaceae</taxon>
        <taxon>Virgisporangium</taxon>
    </lineage>
</organism>
<dbReference type="InterPro" id="IPR001647">
    <property type="entry name" value="HTH_TetR"/>
</dbReference>
<accession>A0A8J3YI28</accession>
<evidence type="ECO:0000313" key="9">
    <source>
        <dbReference type="Proteomes" id="UP000619260"/>
    </source>
</evidence>
<dbReference type="InterPro" id="IPR004111">
    <property type="entry name" value="Repressor_TetR_C"/>
</dbReference>
<evidence type="ECO:0000256" key="3">
    <source>
        <dbReference type="ARBA" id="ARBA00023163"/>
    </source>
</evidence>
<dbReference type="Pfam" id="PF00392">
    <property type="entry name" value="GntR"/>
    <property type="match status" value="1"/>
</dbReference>
<reference evidence="8" key="1">
    <citation type="submission" date="2021-01" db="EMBL/GenBank/DDBJ databases">
        <title>Whole genome shotgun sequence of Virgisporangium aliadipatigenens NBRC 105644.</title>
        <authorList>
            <person name="Komaki H."/>
            <person name="Tamura T."/>
        </authorList>
    </citation>
    <scope>NUCLEOTIDE SEQUENCE</scope>
    <source>
        <strain evidence="8">NBRC 105644</strain>
    </source>
</reference>
<evidence type="ECO:0000259" key="6">
    <source>
        <dbReference type="PROSITE" id="PS50949"/>
    </source>
</evidence>
<dbReference type="Gene3D" id="1.10.357.10">
    <property type="entry name" value="Tetracycline Repressor, domain 2"/>
    <property type="match status" value="1"/>
</dbReference>
<feature type="domain" description="HTH gntR-type" evidence="6">
    <location>
        <begin position="3"/>
        <end position="71"/>
    </location>
</feature>
<evidence type="ECO:0000256" key="2">
    <source>
        <dbReference type="ARBA" id="ARBA00023125"/>
    </source>
</evidence>
<feature type="domain" description="HTH tetR-type" evidence="7">
    <location>
        <begin position="88"/>
        <end position="148"/>
    </location>
</feature>
<dbReference type="InterPro" id="IPR050109">
    <property type="entry name" value="HTH-type_TetR-like_transc_reg"/>
</dbReference>
<keyword evidence="2 4" id="KW-0238">DNA-binding</keyword>
<evidence type="ECO:0000256" key="5">
    <source>
        <dbReference type="SAM" id="MobiDB-lite"/>
    </source>
</evidence>
<dbReference type="Gene3D" id="1.10.10.60">
    <property type="entry name" value="Homeodomain-like"/>
    <property type="match status" value="1"/>
</dbReference>
<sequence length="306" mass="33778">MEQPPYRRIADDIRRRISTGALRPGDRVPSARQITREWGVAVATATKALADLRADGLTAAEPGRGTVVAGPAGARRGTRPAGDVPEKELNRRRIVRAAITLADADGVAELSMRRIAGHLGVATMSLYRHVDNRDALVNLMIEEVMGEEPLPDPPPHGWRARLEAMARAQWTLFRRHPWLAPAMTLLRPNIVPRAVAHSEYALAAFEGTRVPLEQRMYVSILLFAYVRGLAQDLEAEQAARRDTGLTAEEWMEGNDEALAAILTTNALPLMRRLTEDGFDFDLDRMFGLGLELFLDGIAGRLGPRGR</sequence>
<keyword evidence="3" id="KW-0804">Transcription</keyword>
<dbReference type="InterPro" id="IPR036388">
    <property type="entry name" value="WH-like_DNA-bd_sf"/>
</dbReference>
<dbReference type="SUPFAM" id="SSF46785">
    <property type="entry name" value="Winged helix' DNA-binding domain"/>
    <property type="match status" value="1"/>
</dbReference>
<evidence type="ECO:0000313" key="8">
    <source>
        <dbReference type="EMBL" id="GIJ45634.1"/>
    </source>
</evidence>
<dbReference type="SMART" id="SM00345">
    <property type="entry name" value="HTH_GNTR"/>
    <property type="match status" value="1"/>
</dbReference>
<dbReference type="Pfam" id="PF02909">
    <property type="entry name" value="TetR_C_1"/>
    <property type="match status" value="1"/>
</dbReference>
<dbReference type="PANTHER" id="PTHR30055:SF151">
    <property type="entry name" value="TRANSCRIPTIONAL REGULATORY PROTEIN"/>
    <property type="match status" value="1"/>
</dbReference>
<evidence type="ECO:0000256" key="4">
    <source>
        <dbReference type="PROSITE-ProRule" id="PRU00335"/>
    </source>
</evidence>
<dbReference type="Proteomes" id="UP000619260">
    <property type="component" value="Unassembled WGS sequence"/>
</dbReference>